<organism evidence="2 3">
    <name type="scientific">Luteolibacter luteus</name>
    <dbReference type="NCBI Taxonomy" id="2728835"/>
    <lineage>
        <taxon>Bacteria</taxon>
        <taxon>Pseudomonadati</taxon>
        <taxon>Verrucomicrobiota</taxon>
        <taxon>Verrucomicrobiia</taxon>
        <taxon>Verrucomicrobiales</taxon>
        <taxon>Verrucomicrobiaceae</taxon>
        <taxon>Luteolibacter</taxon>
    </lineage>
</organism>
<dbReference type="AlphaFoldDB" id="A0A858RC24"/>
<dbReference type="InterPro" id="IPR013424">
    <property type="entry name" value="Ice-binding_C"/>
</dbReference>
<dbReference type="EMBL" id="CP051774">
    <property type="protein sequence ID" value="QJE94327.1"/>
    <property type="molecule type" value="Genomic_DNA"/>
</dbReference>
<evidence type="ECO:0000313" key="2">
    <source>
        <dbReference type="EMBL" id="QJE94327.1"/>
    </source>
</evidence>
<feature type="signal peptide" evidence="1">
    <location>
        <begin position="1"/>
        <end position="24"/>
    </location>
</feature>
<dbReference type="RefSeq" id="WP_169452548.1">
    <property type="nucleotide sequence ID" value="NZ_CP051774.1"/>
</dbReference>
<gene>
    <name evidence="2" type="ORF">HHL09_00505</name>
</gene>
<dbReference type="Proteomes" id="UP000501812">
    <property type="component" value="Chromosome"/>
</dbReference>
<evidence type="ECO:0000313" key="3">
    <source>
        <dbReference type="Proteomes" id="UP000501812"/>
    </source>
</evidence>
<keyword evidence="1" id="KW-0732">Signal</keyword>
<reference evidence="2 3" key="1">
    <citation type="submission" date="2020-04" db="EMBL/GenBank/DDBJ databases">
        <title>Luteolibacter sp. G-1-1-1 isolated from soil.</title>
        <authorList>
            <person name="Dahal R.H."/>
        </authorList>
    </citation>
    <scope>NUCLEOTIDE SEQUENCE [LARGE SCALE GENOMIC DNA]</scope>
    <source>
        <strain evidence="2 3">G-1-1-1</strain>
    </source>
</reference>
<name>A0A858RC24_9BACT</name>
<evidence type="ECO:0000256" key="1">
    <source>
        <dbReference type="SAM" id="SignalP"/>
    </source>
</evidence>
<dbReference type="NCBIfam" id="TIGR02595">
    <property type="entry name" value="PEP_CTERM"/>
    <property type="match status" value="1"/>
</dbReference>
<sequence>MKLRLPVSGLASALMIFGAMHANAVTINWGSGVLDSLATTDGKALDSTYEIQLGVFIDDFVPTAENMSEWAANWRTFDQASFDAELGYFTGTAELKADGTSSSAAASVGMNFSDLEAYVWVFNDLAIEGATQWFLGRSDSWVMPTATGVCCDSRPPTQWSTGDLAPGDTPVFGGQGAAAGGGYVYSPGNHVLQTYNVVPEPSVLLLSSLGFLMLMRRRNPG</sequence>
<protein>
    <submittedName>
        <fullName evidence="2">PEP-CTERM sorting domain-containing protein</fullName>
    </submittedName>
</protein>
<proteinExistence type="predicted"/>
<feature type="chain" id="PRO_5033037637" evidence="1">
    <location>
        <begin position="25"/>
        <end position="221"/>
    </location>
</feature>
<accession>A0A858RC24</accession>
<dbReference type="KEGG" id="luo:HHL09_00505"/>
<keyword evidence="3" id="KW-1185">Reference proteome</keyword>